<accession>A0ACC3N8S7</accession>
<gene>
    <name evidence="1" type="ORF">LTR37_009162</name>
</gene>
<sequence length="878" mass="96816">MPRILTRDPSWLCAPAPTKLFRSEEQSKKQASVDVRYDGPNRKVAHRGTELFVASGNELRWSELGLLKDIGQDHERRHGRDSRNEQYEDDERPYRVLKIPVSRQITQLSVSPSGDYIAILTLHTCHVCILPSSSHLRTQESSPLRLKSFQLGPTAHVLEQAPLVCAIWHPLAPSGDCLVTVTHDACIRLWELDSENRSSFDEPTLAVDLKKLANATSTQADFSASKYGTNKGFSPDDVEMQVAAACFGGQGWEDEHGWASMTLWVAMTEGDVYALCPFLPSRWQAPATLLPSLSTSVIDKSRASGRDPEASATERRMVDQQCKWLAEVDAQDPMLYPGQTEFDTVEVYSRPSGLSAVPKLQGPFQLSPEPDFSEITDIHVIAPKIDDEALYDEDNEDADTEGLSVGIICLATSTNEVHVCLDVDGVEAEWLPSKRSRAYALDDTDDLKGLVMFETIDLAQSEAEDDGWPTFTPSATDRYELFVTHPMGVCGLSFKAWIGMLEDELSAPSDSGAGFRLGVVLESAQTLVDQPIDIPTEPDRGVNTAIAILDPSVGYMLLTSAMNVPYATILDIPSSTHAFEPDVPDVAGALPAIEPRAPYRSAPEFDQPSALPNLIKTANARKSSIGDLKAQVRFSPATLQLLTEAHRIMSTETHRLGTAAADLFRRCERMRSELQEQVRKVAEIAQRVDAVTGNEEEDDDSFDANADEDNGGENLVGNEKIEYRMNVAHEKSIELNERYDVLRKKMMRLGGRQLSAREKAFGEEVRRLERSVLPPDSQLPLGSEDEQTEASSPSSSTLAGRFDKAISLQQSLVQQASDAAAQAEKERDGKKAVDLKASSSGVGSEYRKQKMAQVMALLERETALVEAVMERLRRLQKG</sequence>
<evidence type="ECO:0000313" key="2">
    <source>
        <dbReference type="Proteomes" id="UP001281147"/>
    </source>
</evidence>
<organism evidence="1 2">
    <name type="scientific">Vermiconidia calcicola</name>
    <dbReference type="NCBI Taxonomy" id="1690605"/>
    <lineage>
        <taxon>Eukaryota</taxon>
        <taxon>Fungi</taxon>
        <taxon>Dikarya</taxon>
        <taxon>Ascomycota</taxon>
        <taxon>Pezizomycotina</taxon>
        <taxon>Dothideomycetes</taxon>
        <taxon>Dothideomycetidae</taxon>
        <taxon>Mycosphaerellales</taxon>
        <taxon>Extremaceae</taxon>
        <taxon>Vermiconidia</taxon>
    </lineage>
</organism>
<reference evidence="1" key="1">
    <citation type="submission" date="2023-07" db="EMBL/GenBank/DDBJ databases">
        <title>Black Yeasts Isolated from many extreme environments.</title>
        <authorList>
            <person name="Coleine C."/>
            <person name="Stajich J.E."/>
            <person name="Selbmann L."/>
        </authorList>
    </citation>
    <scope>NUCLEOTIDE SEQUENCE</scope>
    <source>
        <strain evidence="1">CCFEE 5714</strain>
    </source>
</reference>
<dbReference type="Proteomes" id="UP001281147">
    <property type="component" value="Unassembled WGS sequence"/>
</dbReference>
<protein>
    <submittedName>
        <fullName evidence="1">Uncharacterized protein</fullName>
    </submittedName>
</protein>
<proteinExistence type="predicted"/>
<evidence type="ECO:0000313" key="1">
    <source>
        <dbReference type="EMBL" id="KAK3712300.1"/>
    </source>
</evidence>
<comment type="caution">
    <text evidence="1">The sequence shown here is derived from an EMBL/GenBank/DDBJ whole genome shotgun (WGS) entry which is preliminary data.</text>
</comment>
<keyword evidence="2" id="KW-1185">Reference proteome</keyword>
<name>A0ACC3N8S7_9PEZI</name>
<dbReference type="EMBL" id="JAUTXU010000070">
    <property type="protein sequence ID" value="KAK3712300.1"/>
    <property type="molecule type" value="Genomic_DNA"/>
</dbReference>